<protein>
    <recommendedName>
        <fullName evidence="6">Protein kinase domain-containing protein</fullName>
    </recommendedName>
</protein>
<evidence type="ECO:0000259" key="6">
    <source>
        <dbReference type="PROSITE" id="PS50011"/>
    </source>
</evidence>
<sequence length="335" mass="39034">MEHLLVPYLRVSEQYEHIRSIGSGSFGSVELVKEKKTGKIFAKKNVEFRDDDPDAGKYFFREFLSLRDFQIEGLPFLRLEGFNFPVKGHEAFIVTEYVEGSSLNLLIHNKFRGCRDIPTTKMIIIYGTAFALKLLHRYNTAHRDLKPDNILLKNYEPILADFGFARQILKTNSITVTRKIGTLMYMAPELFTENDIIPDCSVDVYAFGVMLLQIIHGKLRFNGKSPFAQENETKFVRHIRKGGRFDMPDSDVLPENLRIMIENCWSQDPLERWSMRKVVNKLQSSDFTLPGCDMAKYKAYIKKLNRTYKIYKSTKIKEEKELIEKDLPETQEFPF</sequence>
<dbReference type="PANTHER" id="PTHR24348">
    <property type="entry name" value="SERINE/THREONINE-PROTEIN KINASE UNC-51-RELATED"/>
    <property type="match status" value="1"/>
</dbReference>
<comment type="caution">
    <text evidence="7">The sequence shown here is derived from an EMBL/GenBank/DDBJ whole genome shotgun (WGS) entry which is preliminary data.</text>
</comment>
<dbReference type="InterPro" id="IPR000719">
    <property type="entry name" value="Prot_kinase_dom"/>
</dbReference>
<evidence type="ECO:0000256" key="2">
    <source>
        <dbReference type="ARBA" id="ARBA00022741"/>
    </source>
</evidence>
<name>A0ABR2KUC3_9EUKA</name>
<reference evidence="7 8" key="1">
    <citation type="submission" date="2024-04" db="EMBL/GenBank/DDBJ databases">
        <title>Tritrichomonas musculus Genome.</title>
        <authorList>
            <person name="Alves-Ferreira E."/>
            <person name="Grigg M."/>
            <person name="Lorenzi H."/>
            <person name="Galac M."/>
        </authorList>
    </citation>
    <scope>NUCLEOTIDE SEQUENCE [LARGE SCALE GENOMIC DNA]</scope>
    <source>
        <strain evidence="7 8">EAF2021</strain>
    </source>
</reference>
<keyword evidence="1" id="KW-0808">Transferase</keyword>
<dbReference type="PANTHER" id="PTHR24348:SF22">
    <property type="entry name" value="NON-SPECIFIC SERINE_THREONINE PROTEIN KINASE"/>
    <property type="match status" value="1"/>
</dbReference>
<evidence type="ECO:0000256" key="3">
    <source>
        <dbReference type="ARBA" id="ARBA00022777"/>
    </source>
</evidence>
<dbReference type="EMBL" id="JAPFFF010000003">
    <property type="protein sequence ID" value="KAK8894712.1"/>
    <property type="molecule type" value="Genomic_DNA"/>
</dbReference>
<evidence type="ECO:0000256" key="1">
    <source>
        <dbReference type="ARBA" id="ARBA00022679"/>
    </source>
</evidence>
<evidence type="ECO:0000313" key="8">
    <source>
        <dbReference type="Proteomes" id="UP001470230"/>
    </source>
</evidence>
<dbReference type="PROSITE" id="PS00107">
    <property type="entry name" value="PROTEIN_KINASE_ATP"/>
    <property type="match status" value="1"/>
</dbReference>
<keyword evidence="3" id="KW-0418">Kinase</keyword>
<dbReference type="Gene3D" id="1.10.510.10">
    <property type="entry name" value="Transferase(Phosphotransferase) domain 1"/>
    <property type="match status" value="1"/>
</dbReference>
<gene>
    <name evidence="7" type="ORF">M9Y10_023149</name>
</gene>
<dbReference type="InterPro" id="IPR011009">
    <property type="entry name" value="Kinase-like_dom_sf"/>
</dbReference>
<evidence type="ECO:0000256" key="4">
    <source>
        <dbReference type="ARBA" id="ARBA00022840"/>
    </source>
</evidence>
<keyword evidence="2 5" id="KW-0547">Nucleotide-binding</keyword>
<dbReference type="PROSITE" id="PS50011">
    <property type="entry name" value="PROTEIN_KINASE_DOM"/>
    <property type="match status" value="1"/>
</dbReference>
<dbReference type="Pfam" id="PF00069">
    <property type="entry name" value="Pkinase"/>
    <property type="match status" value="1"/>
</dbReference>
<proteinExistence type="predicted"/>
<dbReference type="InterPro" id="IPR017441">
    <property type="entry name" value="Protein_kinase_ATP_BS"/>
</dbReference>
<accession>A0ABR2KUC3</accession>
<evidence type="ECO:0000256" key="5">
    <source>
        <dbReference type="PROSITE-ProRule" id="PRU10141"/>
    </source>
</evidence>
<evidence type="ECO:0000313" key="7">
    <source>
        <dbReference type="EMBL" id="KAK8894712.1"/>
    </source>
</evidence>
<keyword evidence="4 5" id="KW-0067">ATP-binding</keyword>
<feature type="binding site" evidence="5">
    <location>
        <position position="44"/>
    </location>
    <ligand>
        <name>ATP</name>
        <dbReference type="ChEBI" id="CHEBI:30616"/>
    </ligand>
</feature>
<dbReference type="SUPFAM" id="SSF56112">
    <property type="entry name" value="Protein kinase-like (PK-like)"/>
    <property type="match status" value="1"/>
</dbReference>
<dbReference type="Proteomes" id="UP001470230">
    <property type="component" value="Unassembled WGS sequence"/>
</dbReference>
<organism evidence="7 8">
    <name type="scientific">Tritrichomonas musculus</name>
    <dbReference type="NCBI Taxonomy" id="1915356"/>
    <lineage>
        <taxon>Eukaryota</taxon>
        <taxon>Metamonada</taxon>
        <taxon>Parabasalia</taxon>
        <taxon>Tritrichomonadida</taxon>
        <taxon>Tritrichomonadidae</taxon>
        <taxon>Tritrichomonas</taxon>
    </lineage>
</organism>
<dbReference type="InterPro" id="IPR045269">
    <property type="entry name" value="Atg1-like"/>
</dbReference>
<feature type="domain" description="Protein kinase" evidence="6">
    <location>
        <begin position="15"/>
        <end position="288"/>
    </location>
</feature>
<keyword evidence="8" id="KW-1185">Reference proteome</keyword>
<dbReference type="SMART" id="SM00220">
    <property type="entry name" value="S_TKc"/>
    <property type="match status" value="1"/>
</dbReference>